<evidence type="ECO:0000256" key="6">
    <source>
        <dbReference type="ARBA" id="ARBA00023242"/>
    </source>
</evidence>
<dbReference type="GeneTree" id="ENSGT01130000278292"/>
<protein>
    <recommendedName>
        <fullName evidence="9">Bcl-2 Bcl-2 homology region 1-3 domain-containing protein</fullName>
    </recommendedName>
</protein>
<evidence type="ECO:0000313" key="11">
    <source>
        <dbReference type="Proteomes" id="UP000694569"/>
    </source>
</evidence>
<keyword evidence="4" id="KW-0963">Cytoplasm</keyword>
<name>A0A8C5PJK5_9ANUR</name>
<dbReference type="InterPro" id="IPR013281">
    <property type="entry name" value="Apop_reg_Mc1"/>
</dbReference>
<feature type="compositionally biased region" description="Acidic residues" evidence="7">
    <location>
        <begin position="264"/>
        <end position="273"/>
    </location>
</feature>
<dbReference type="GO" id="GO:0042981">
    <property type="term" value="P:regulation of apoptotic process"/>
    <property type="evidence" value="ECO:0007669"/>
    <property type="project" value="InterPro"/>
</dbReference>
<evidence type="ECO:0000256" key="2">
    <source>
        <dbReference type="ARBA" id="ARBA00004496"/>
    </source>
</evidence>
<keyword evidence="8" id="KW-0472">Membrane</keyword>
<dbReference type="Pfam" id="PF00452">
    <property type="entry name" value="Bcl-2"/>
    <property type="match status" value="1"/>
</dbReference>
<dbReference type="PANTHER" id="PTHR11256">
    <property type="entry name" value="BCL-2 RELATED"/>
    <property type="match status" value="1"/>
</dbReference>
<dbReference type="Ensembl" id="ENSLLET00000024698.1">
    <property type="protein sequence ID" value="ENSLLEP00000023787.1"/>
    <property type="gene ID" value="ENSLLEG00000015133.1"/>
</dbReference>
<comment type="subcellular location">
    <subcellularLocation>
        <location evidence="2">Cytoplasm</location>
    </subcellularLocation>
    <subcellularLocation>
        <location evidence="1">Nucleus</location>
    </subcellularLocation>
</comment>
<feature type="region of interest" description="Disordered" evidence="7">
    <location>
        <begin position="162"/>
        <end position="225"/>
    </location>
</feature>
<dbReference type="InterPro" id="IPR046371">
    <property type="entry name" value="Bcl-2_BH1-3"/>
</dbReference>
<dbReference type="OrthoDB" id="8932147at2759"/>
<evidence type="ECO:0000256" key="7">
    <source>
        <dbReference type="SAM" id="MobiDB-lite"/>
    </source>
</evidence>
<dbReference type="AlphaFoldDB" id="A0A8C5PJK5"/>
<dbReference type="Gene3D" id="1.10.437.10">
    <property type="entry name" value="Blc2-like"/>
    <property type="match status" value="1"/>
</dbReference>
<dbReference type="GO" id="GO:0008630">
    <property type="term" value="P:intrinsic apoptotic signaling pathway in response to DNA damage"/>
    <property type="evidence" value="ECO:0007669"/>
    <property type="project" value="TreeGrafter"/>
</dbReference>
<dbReference type="PRINTS" id="PR01866">
    <property type="entry name" value="APOPREGMCL1"/>
</dbReference>
<evidence type="ECO:0000256" key="8">
    <source>
        <dbReference type="SAM" id="Phobius"/>
    </source>
</evidence>
<evidence type="ECO:0000259" key="9">
    <source>
        <dbReference type="SMART" id="SM00337"/>
    </source>
</evidence>
<feature type="compositionally biased region" description="Polar residues" evidence="7">
    <location>
        <begin position="176"/>
        <end position="186"/>
    </location>
</feature>
<evidence type="ECO:0000256" key="4">
    <source>
        <dbReference type="ARBA" id="ARBA00022490"/>
    </source>
</evidence>
<keyword evidence="5" id="KW-0053">Apoptosis</keyword>
<organism evidence="10 11">
    <name type="scientific">Leptobrachium leishanense</name>
    <name type="common">Leishan spiny toad</name>
    <dbReference type="NCBI Taxonomy" id="445787"/>
    <lineage>
        <taxon>Eukaryota</taxon>
        <taxon>Metazoa</taxon>
        <taxon>Chordata</taxon>
        <taxon>Craniata</taxon>
        <taxon>Vertebrata</taxon>
        <taxon>Euteleostomi</taxon>
        <taxon>Amphibia</taxon>
        <taxon>Batrachia</taxon>
        <taxon>Anura</taxon>
        <taxon>Pelobatoidea</taxon>
        <taxon>Megophryidae</taxon>
        <taxon>Leptobrachium</taxon>
    </lineage>
</organism>
<dbReference type="PANTHER" id="PTHR11256:SF46">
    <property type="entry name" value="INDUCED MYELOID LEUKEMIA CELL DIFFERENTIATION PROTEIN MCL-1"/>
    <property type="match status" value="1"/>
</dbReference>
<dbReference type="PRINTS" id="PR01862">
    <property type="entry name" value="BCL2FAMILY"/>
</dbReference>
<dbReference type="GO" id="GO:0097192">
    <property type="term" value="P:extrinsic apoptotic signaling pathway in absence of ligand"/>
    <property type="evidence" value="ECO:0007669"/>
    <property type="project" value="TreeGrafter"/>
</dbReference>
<comment type="similarity">
    <text evidence="3">Belongs to the Bcl-2 family.</text>
</comment>
<reference evidence="10" key="1">
    <citation type="submission" date="2025-08" db="UniProtKB">
        <authorList>
            <consortium name="Ensembl"/>
        </authorList>
    </citation>
    <scope>IDENTIFICATION</scope>
</reference>
<dbReference type="GO" id="GO:0051400">
    <property type="term" value="F:BH domain binding"/>
    <property type="evidence" value="ECO:0007669"/>
    <property type="project" value="TreeGrafter"/>
</dbReference>
<keyword evidence="6" id="KW-0539">Nucleus</keyword>
<dbReference type="GO" id="GO:0005634">
    <property type="term" value="C:nucleus"/>
    <property type="evidence" value="ECO:0007669"/>
    <property type="project" value="UniProtKB-SubCell"/>
</dbReference>
<dbReference type="CDD" id="cd06845">
    <property type="entry name" value="Bcl-2_like"/>
    <property type="match status" value="1"/>
</dbReference>
<feature type="compositionally biased region" description="Polar residues" evidence="7">
    <location>
        <begin position="201"/>
        <end position="211"/>
    </location>
</feature>
<dbReference type="GO" id="GO:0015267">
    <property type="term" value="F:channel activity"/>
    <property type="evidence" value="ECO:0007669"/>
    <property type="project" value="TreeGrafter"/>
</dbReference>
<dbReference type="InterPro" id="IPR002475">
    <property type="entry name" value="Bcl2-like"/>
</dbReference>
<evidence type="ECO:0000256" key="1">
    <source>
        <dbReference type="ARBA" id="ARBA00004123"/>
    </source>
</evidence>
<keyword evidence="11" id="KW-1185">Reference proteome</keyword>
<dbReference type="SMART" id="SM00337">
    <property type="entry name" value="BCL"/>
    <property type="match status" value="1"/>
</dbReference>
<dbReference type="PROSITE" id="PS50062">
    <property type="entry name" value="BCL2_FAMILY"/>
    <property type="match status" value="1"/>
</dbReference>
<dbReference type="Proteomes" id="UP000694569">
    <property type="component" value="Unplaced"/>
</dbReference>
<dbReference type="InterPro" id="IPR036834">
    <property type="entry name" value="Bcl-2-like_sf"/>
</dbReference>
<dbReference type="GO" id="GO:0001836">
    <property type="term" value="P:release of cytochrome c from mitochondria"/>
    <property type="evidence" value="ECO:0007669"/>
    <property type="project" value="TreeGrafter"/>
</dbReference>
<evidence type="ECO:0000256" key="3">
    <source>
        <dbReference type="ARBA" id="ARBA00009458"/>
    </source>
</evidence>
<reference evidence="10" key="2">
    <citation type="submission" date="2025-09" db="UniProtKB">
        <authorList>
            <consortium name="Ensembl"/>
        </authorList>
    </citation>
    <scope>IDENTIFICATION</scope>
</reference>
<feature type="domain" description="Bcl-2 Bcl-2 homology region 1-3" evidence="9">
    <location>
        <begin position="339"/>
        <end position="438"/>
    </location>
</feature>
<evidence type="ECO:0000256" key="5">
    <source>
        <dbReference type="ARBA" id="ARBA00022703"/>
    </source>
</evidence>
<keyword evidence="8" id="KW-0812">Transmembrane</keyword>
<feature type="compositionally biased region" description="Basic and acidic residues" evidence="7">
    <location>
        <begin position="164"/>
        <end position="174"/>
    </location>
</feature>
<keyword evidence="8" id="KW-1133">Transmembrane helix</keyword>
<dbReference type="GO" id="GO:0005741">
    <property type="term" value="C:mitochondrial outer membrane"/>
    <property type="evidence" value="ECO:0007669"/>
    <property type="project" value="TreeGrafter"/>
</dbReference>
<feature type="region of interest" description="Disordered" evidence="7">
    <location>
        <begin position="262"/>
        <end position="294"/>
    </location>
</feature>
<sequence length="476" mass="53422">MCTCTLMERGSRWAGPDQRGWLKRRAAMRAKPGTLLHSLREGYGWIPGPVLPPDHFNKVYKRQPNAVLRLSHQCRERAAFTAAERDAARCLSLCGHSLARPATPPRLKLVGLQFPALSAQIIIKMEAGKVAVAMALREKEVQEDAAGYGDTCRAPESIMQASNAEKKEREDHGDTYQAQENSMQSSEAEREGEEGPETTRDTCQTQENPMQPSEAEREEGPESTCQAQKCFLETSEALEERQGEESPEDSTDTCQSLQNFLESSEAEQEEEDRDDKKMEADVPGPSPPPEDPQCRQDELFLYSRLLLLTFFREYAGGPDPGPVRALIQLAMPNTALQTLLRVARETIERNHACFQNTLNRLCIERPEHLQKLSLVTFALFSDGAINWGRIATLFSFTALVARHLKNLGMNDSIFTLADGVARFLTITKRSWFQEHQGWDGFVEFFLVSRWQTGIRIALLALAIFAGIATSLLYLIM</sequence>
<dbReference type="InterPro" id="IPR026298">
    <property type="entry name" value="Bcl-2_fam"/>
</dbReference>
<dbReference type="GO" id="GO:0008053">
    <property type="term" value="P:mitochondrial fusion"/>
    <property type="evidence" value="ECO:0007669"/>
    <property type="project" value="TreeGrafter"/>
</dbReference>
<accession>A0A8C5PJK5</accession>
<dbReference type="SUPFAM" id="SSF56854">
    <property type="entry name" value="Bcl-2 inhibitors of programmed cell death"/>
    <property type="match status" value="1"/>
</dbReference>
<evidence type="ECO:0000313" key="10">
    <source>
        <dbReference type="Ensembl" id="ENSLLEP00000023787.1"/>
    </source>
</evidence>
<proteinExistence type="inferred from homology"/>
<feature type="transmembrane region" description="Helical" evidence="8">
    <location>
        <begin position="456"/>
        <end position="475"/>
    </location>
</feature>